<protein>
    <submittedName>
        <fullName evidence="2">Uncharacterized protein</fullName>
    </submittedName>
</protein>
<dbReference type="KEGG" id="nta:107806060"/>
<evidence type="ECO:0000256" key="1">
    <source>
        <dbReference type="ARBA" id="ARBA00007320"/>
    </source>
</evidence>
<reference evidence="2" key="1">
    <citation type="submission" date="2025-08" db="UniProtKB">
        <authorList>
            <consortium name="RefSeq"/>
        </authorList>
    </citation>
    <scope>IDENTIFICATION</scope>
</reference>
<sequence>MGGGIVVSTTAFVPTQEDPLTMAARFRRNKKKGGYVSACYRCIRKRKEHPGRANTGGMQYHAILFDKYLSSYIGKVGMRYFNKRQNLIKKKGNYVENQVFDKSSHINEIELQCRFDNKESLVVHIDGRNCGVLNETEKFVLKEILTVESEKSVDGKENM</sequence>
<name>A0A1S4B9S9_TOBAC</name>
<dbReference type="STRING" id="4097.A0A1S4B9S9"/>
<gene>
    <name evidence="2" type="primary">LOC107806060</name>
</gene>
<dbReference type="PaxDb" id="4097-A0A1S4B9S9"/>
<organism evidence="2">
    <name type="scientific">Nicotiana tabacum</name>
    <name type="common">Common tobacco</name>
    <dbReference type="NCBI Taxonomy" id="4097"/>
    <lineage>
        <taxon>Eukaryota</taxon>
        <taxon>Viridiplantae</taxon>
        <taxon>Streptophyta</taxon>
        <taxon>Embryophyta</taxon>
        <taxon>Tracheophyta</taxon>
        <taxon>Spermatophyta</taxon>
        <taxon>Magnoliopsida</taxon>
        <taxon>eudicotyledons</taxon>
        <taxon>Gunneridae</taxon>
        <taxon>Pentapetalae</taxon>
        <taxon>asterids</taxon>
        <taxon>lamiids</taxon>
        <taxon>Solanales</taxon>
        <taxon>Solanaceae</taxon>
        <taxon>Nicotianoideae</taxon>
        <taxon>Nicotianeae</taxon>
        <taxon>Nicotiana</taxon>
    </lineage>
</organism>
<dbReference type="PANTHER" id="PTHR11721">
    <property type="entry name" value="60S RIBOSOMAL PROTEIN L27A"/>
    <property type="match status" value="1"/>
</dbReference>
<dbReference type="AlphaFoldDB" id="A0A1S4B9S9"/>
<dbReference type="PANTHER" id="PTHR11721:SF25">
    <property type="entry name" value="60S RIBOSOMAL PROTEIN L27A-3-LIKE"/>
    <property type="match status" value="1"/>
</dbReference>
<comment type="similarity">
    <text evidence="1">Belongs to the universal ribosomal protein uL15 family.</text>
</comment>
<dbReference type="GO" id="GO:0022625">
    <property type="term" value="C:cytosolic large ribosomal subunit"/>
    <property type="evidence" value="ECO:0000318"/>
    <property type="project" value="GO_Central"/>
</dbReference>
<dbReference type="OrthoDB" id="10271675at2759"/>
<dbReference type="RefSeq" id="XP_016485656.1">
    <property type="nucleotide sequence ID" value="XM_016630170.1"/>
</dbReference>
<dbReference type="GO" id="GO:0003735">
    <property type="term" value="F:structural constituent of ribosome"/>
    <property type="evidence" value="ECO:0000318"/>
    <property type="project" value="GO_Central"/>
</dbReference>
<accession>A0A1S4B9S9</accession>
<proteinExistence type="inferred from homology"/>
<evidence type="ECO:0000313" key="2">
    <source>
        <dbReference type="RefSeq" id="XP_016485656.1"/>
    </source>
</evidence>